<feature type="domain" description="Glucose-1-phosphate adenylyltransferase/Bifunctional protein GlmU-like C-terminal hexapeptide" evidence="4">
    <location>
        <begin position="281"/>
        <end position="346"/>
    </location>
</feature>
<dbReference type="InterPro" id="IPR011832">
    <property type="entry name" value="GlgDAde_trans"/>
</dbReference>
<dbReference type="InterPro" id="IPR005835">
    <property type="entry name" value="NTP_transferase_dom"/>
</dbReference>
<dbReference type="InterPro" id="IPR056818">
    <property type="entry name" value="GlmU/GlgC-like_hexapep"/>
</dbReference>
<keyword evidence="5" id="KW-0548">Nucleotidyltransferase</keyword>
<evidence type="ECO:0000256" key="1">
    <source>
        <dbReference type="ARBA" id="ARBA00010443"/>
    </source>
</evidence>
<dbReference type="GO" id="GO:0005978">
    <property type="term" value="P:glycogen biosynthetic process"/>
    <property type="evidence" value="ECO:0007669"/>
    <property type="project" value="UniProtKB-KW"/>
</dbReference>
<evidence type="ECO:0000259" key="4">
    <source>
        <dbReference type="Pfam" id="PF24894"/>
    </source>
</evidence>
<dbReference type="Gene3D" id="3.90.550.10">
    <property type="entry name" value="Spore Coat Polysaccharide Biosynthesis Protein SpsA, Chain A"/>
    <property type="match status" value="1"/>
</dbReference>
<dbReference type="NCBIfam" id="TIGR02092">
    <property type="entry name" value="glgD"/>
    <property type="match status" value="1"/>
</dbReference>
<reference evidence="5" key="1">
    <citation type="submission" date="2020-10" db="EMBL/GenBank/DDBJ databases">
        <authorList>
            <person name="Gilroy R."/>
        </authorList>
    </citation>
    <scope>NUCLEOTIDE SEQUENCE</scope>
    <source>
        <strain evidence="5">CHK121-14286</strain>
    </source>
</reference>
<evidence type="ECO:0000313" key="5">
    <source>
        <dbReference type="EMBL" id="HIR65361.1"/>
    </source>
</evidence>
<dbReference type="AlphaFoldDB" id="A0A9D1J7J5"/>
<evidence type="ECO:0000313" key="6">
    <source>
        <dbReference type="Proteomes" id="UP000824200"/>
    </source>
</evidence>
<sequence>MIDTMGVILTANNDCEMGELTRVRSVAAIPFAGRYRLVDFVLSNMVNSGIINVGVATDFNYQSLMDHLGSGKPWGLARKKYGLTFLPPFQANNSSADERLKMLTSIIHYIKRSQQKYVVVADCNNVCNMTFDSVVEQHIESGAELTIIYAETTNDGGMFVSVDDEGNVKGLTDKLKGKMGKKPIGYYVFTKDMFVNVLERCQMLGKKDFFNDLIGYYIARNKVMGYRFDGYIRKISDINSYYDVSMDLMHSDVRKHLFFGDDRVLTKVKDKCPTRYLFNADVSNSMVADGCEIDGTVKNSILFRGVKIAKGAVVENCIIMQNTVVGENVRLSCCIIDKDCVILKNRELVGQEDFPIVVGKRRTI</sequence>
<comment type="caution">
    <text evidence="5">The sequence shown here is derived from an EMBL/GenBank/DDBJ whole genome shotgun (WGS) entry which is preliminary data.</text>
</comment>
<proteinExistence type="inferred from homology"/>
<keyword evidence="5" id="KW-0808">Transferase</keyword>
<dbReference type="EMBL" id="DVHL01000006">
    <property type="protein sequence ID" value="HIR65361.1"/>
    <property type="molecule type" value="Genomic_DNA"/>
</dbReference>
<dbReference type="PANTHER" id="PTHR43523">
    <property type="entry name" value="GLUCOSE-1-PHOSPHATE ADENYLYLTRANSFERASE-RELATED"/>
    <property type="match status" value="1"/>
</dbReference>
<comment type="similarity">
    <text evidence="1">Belongs to the bacterial/plant glucose-1-phosphate adenylyltransferase family.</text>
</comment>
<evidence type="ECO:0000259" key="3">
    <source>
        <dbReference type="Pfam" id="PF00483"/>
    </source>
</evidence>
<dbReference type="CDD" id="cd04651">
    <property type="entry name" value="LbH_G1P_AT_C"/>
    <property type="match status" value="1"/>
</dbReference>
<dbReference type="Pfam" id="PF00483">
    <property type="entry name" value="NTP_transferase"/>
    <property type="match status" value="1"/>
</dbReference>
<dbReference type="GO" id="GO:0008878">
    <property type="term" value="F:glucose-1-phosphate adenylyltransferase activity"/>
    <property type="evidence" value="ECO:0007669"/>
    <property type="project" value="UniProtKB-EC"/>
</dbReference>
<gene>
    <name evidence="5" type="primary">glgD</name>
    <name evidence="5" type="ORF">IAC95_00500</name>
</gene>
<protein>
    <submittedName>
        <fullName evidence="5">Glucose-1-phosphate adenylyltransferase subunit GlgD</fullName>
        <ecNumber evidence="5">2.7.7.27</ecNumber>
    </submittedName>
</protein>
<reference evidence="5" key="2">
    <citation type="journal article" date="2021" name="PeerJ">
        <title>Extensive microbial diversity within the chicken gut microbiome revealed by metagenomics and culture.</title>
        <authorList>
            <person name="Gilroy R."/>
            <person name="Ravi A."/>
            <person name="Getino M."/>
            <person name="Pursley I."/>
            <person name="Horton D.L."/>
            <person name="Alikhan N.F."/>
            <person name="Baker D."/>
            <person name="Gharbi K."/>
            <person name="Hall N."/>
            <person name="Watson M."/>
            <person name="Adriaenssens E.M."/>
            <person name="Foster-Nyarko E."/>
            <person name="Jarju S."/>
            <person name="Secka A."/>
            <person name="Antonio M."/>
            <person name="Oren A."/>
            <person name="Chaudhuri R.R."/>
            <person name="La Ragione R."/>
            <person name="Hildebrand F."/>
            <person name="Pallen M.J."/>
        </authorList>
    </citation>
    <scope>NUCLEOTIDE SEQUENCE</scope>
    <source>
        <strain evidence="5">CHK121-14286</strain>
    </source>
</reference>
<dbReference type="InterPro" id="IPR011004">
    <property type="entry name" value="Trimer_LpxA-like_sf"/>
</dbReference>
<dbReference type="Pfam" id="PF24894">
    <property type="entry name" value="Hexapep_GlmU"/>
    <property type="match status" value="1"/>
</dbReference>
<dbReference type="InterPro" id="IPR029044">
    <property type="entry name" value="Nucleotide-diphossugar_trans"/>
</dbReference>
<keyword evidence="2" id="KW-0320">Glycogen biosynthesis</keyword>
<dbReference type="PANTHER" id="PTHR43523:SF6">
    <property type="entry name" value="GLYCOGEN BIOSYNTHESIS PROTEIN GLGD"/>
    <property type="match status" value="1"/>
</dbReference>
<dbReference type="Gene3D" id="2.160.10.10">
    <property type="entry name" value="Hexapeptide repeat proteins"/>
    <property type="match status" value="1"/>
</dbReference>
<accession>A0A9D1J7J5</accession>
<organism evidence="5 6">
    <name type="scientific">Candidatus Fimimonas gallinarum</name>
    <dbReference type="NCBI Taxonomy" id="2840821"/>
    <lineage>
        <taxon>Bacteria</taxon>
        <taxon>Pseudomonadati</taxon>
        <taxon>Myxococcota</taxon>
        <taxon>Myxococcia</taxon>
        <taxon>Myxococcales</taxon>
        <taxon>Cystobacterineae</taxon>
        <taxon>Myxococcaceae</taxon>
        <taxon>Myxococcaceae incertae sedis</taxon>
        <taxon>Candidatus Fimimonas</taxon>
    </lineage>
</organism>
<dbReference type="SUPFAM" id="SSF53448">
    <property type="entry name" value="Nucleotide-diphospho-sugar transferases"/>
    <property type="match status" value="1"/>
</dbReference>
<dbReference type="Proteomes" id="UP000824200">
    <property type="component" value="Unassembled WGS sequence"/>
</dbReference>
<name>A0A9D1J7J5_9BACT</name>
<dbReference type="EC" id="2.7.7.27" evidence="5"/>
<evidence type="ECO:0000256" key="2">
    <source>
        <dbReference type="ARBA" id="ARBA00023056"/>
    </source>
</evidence>
<dbReference type="InterPro" id="IPR011831">
    <property type="entry name" value="ADP-Glc_PPase"/>
</dbReference>
<dbReference type="CDD" id="cd02508">
    <property type="entry name" value="ADP_Glucose_PP"/>
    <property type="match status" value="1"/>
</dbReference>
<feature type="domain" description="Nucleotidyl transferase" evidence="3">
    <location>
        <begin position="19"/>
        <end position="248"/>
    </location>
</feature>
<dbReference type="SUPFAM" id="SSF51161">
    <property type="entry name" value="Trimeric LpxA-like enzymes"/>
    <property type="match status" value="1"/>
</dbReference>